<feature type="compositionally biased region" description="Basic residues" evidence="8">
    <location>
        <begin position="732"/>
        <end position="741"/>
    </location>
</feature>
<dbReference type="AlphaFoldDB" id="A0A1V9YI99"/>
<dbReference type="Pfam" id="PF00856">
    <property type="entry name" value="SET"/>
    <property type="match status" value="1"/>
</dbReference>
<dbReference type="InterPro" id="IPR001214">
    <property type="entry name" value="SET_dom"/>
</dbReference>
<dbReference type="GO" id="GO:0005634">
    <property type="term" value="C:nucleus"/>
    <property type="evidence" value="ECO:0007669"/>
    <property type="project" value="UniProtKB-SubCell"/>
</dbReference>
<keyword evidence="7" id="KW-0539">Nucleus</keyword>
<feature type="compositionally biased region" description="Polar residues" evidence="8">
    <location>
        <begin position="67"/>
        <end position="80"/>
    </location>
</feature>
<dbReference type="Proteomes" id="UP000243579">
    <property type="component" value="Unassembled WGS sequence"/>
</dbReference>
<evidence type="ECO:0000313" key="12">
    <source>
        <dbReference type="EMBL" id="OQR85407.1"/>
    </source>
</evidence>
<evidence type="ECO:0000256" key="3">
    <source>
        <dbReference type="ARBA" id="ARBA00022454"/>
    </source>
</evidence>
<reference evidence="12 13" key="1">
    <citation type="journal article" date="2014" name="Genome Biol. Evol.">
        <title>The secreted proteins of Achlya hypogyna and Thraustotheca clavata identify the ancestral oomycete secretome and reveal gene acquisitions by horizontal gene transfer.</title>
        <authorList>
            <person name="Misner I."/>
            <person name="Blouin N."/>
            <person name="Leonard G."/>
            <person name="Richards T.A."/>
            <person name="Lane C.E."/>
        </authorList>
    </citation>
    <scope>NUCLEOTIDE SEQUENCE [LARGE SCALE GENOMIC DNA]</scope>
    <source>
        <strain evidence="12 13">ATCC 48635</strain>
    </source>
</reference>
<evidence type="ECO:0000256" key="6">
    <source>
        <dbReference type="ARBA" id="ARBA00022691"/>
    </source>
</evidence>
<dbReference type="SUPFAM" id="SSF82199">
    <property type="entry name" value="SET domain"/>
    <property type="match status" value="1"/>
</dbReference>
<name>A0A1V9YI99_ACHHY</name>
<dbReference type="PROSITE" id="PS51215">
    <property type="entry name" value="AWS"/>
    <property type="match status" value="1"/>
</dbReference>
<gene>
    <name evidence="12" type="ORF">ACHHYP_11883</name>
</gene>
<evidence type="ECO:0000256" key="7">
    <source>
        <dbReference type="ARBA" id="ARBA00023242"/>
    </source>
</evidence>
<feature type="compositionally biased region" description="Basic and acidic residues" evidence="8">
    <location>
        <begin position="1"/>
        <end position="11"/>
    </location>
</feature>
<feature type="compositionally biased region" description="Pro residues" evidence="8">
    <location>
        <begin position="14"/>
        <end position="25"/>
    </location>
</feature>
<dbReference type="GO" id="GO:0042054">
    <property type="term" value="F:histone methyltransferase activity"/>
    <property type="evidence" value="ECO:0007669"/>
    <property type="project" value="InterPro"/>
</dbReference>
<proteinExistence type="predicted"/>
<feature type="region of interest" description="Disordered" evidence="8">
    <location>
        <begin position="721"/>
        <end position="741"/>
    </location>
</feature>
<dbReference type="InterPro" id="IPR050777">
    <property type="entry name" value="SET2_Histone-Lys_MeTrsfase"/>
</dbReference>
<dbReference type="Gene3D" id="3.30.40.10">
    <property type="entry name" value="Zinc/RING finger domain, C3HC4 (zinc finger)"/>
    <property type="match status" value="1"/>
</dbReference>
<protein>
    <submittedName>
        <fullName evidence="12">Histone-lysine N-methyltransferase</fullName>
    </submittedName>
</protein>
<evidence type="ECO:0000256" key="5">
    <source>
        <dbReference type="ARBA" id="ARBA00022679"/>
    </source>
</evidence>
<dbReference type="SMART" id="SM00317">
    <property type="entry name" value="SET"/>
    <property type="match status" value="1"/>
</dbReference>
<dbReference type="InterPro" id="IPR011011">
    <property type="entry name" value="Znf_FYVE_PHD"/>
</dbReference>
<dbReference type="OrthoDB" id="308383at2759"/>
<keyword evidence="6" id="KW-0949">S-adenosyl-L-methionine</keyword>
<dbReference type="InterPro" id="IPR013083">
    <property type="entry name" value="Znf_RING/FYVE/PHD"/>
</dbReference>
<dbReference type="GO" id="GO:0005694">
    <property type="term" value="C:chromosome"/>
    <property type="evidence" value="ECO:0007669"/>
    <property type="project" value="UniProtKB-SubCell"/>
</dbReference>
<feature type="domain" description="AWS" evidence="11">
    <location>
        <begin position="235"/>
        <end position="310"/>
    </location>
</feature>
<keyword evidence="5 12" id="KW-0808">Transferase</keyword>
<organism evidence="12 13">
    <name type="scientific">Achlya hypogyna</name>
    <name type="common">Oomycete</name>
    <name type="synonym">Protoachlya hypogyna</name>
    <dbReference type="NCBI Taxonomy" id="1202772"/>
    <lineage>
        <taxon>Eukaryota</taxon>
        <taxon>Sar</taxon>
        <taxon>Stramenopiles</taxon>
        <taxon>Oomycota</taxon>
        <taxon>Saprolegniomycetes</taxon>
        <taxon>Saprolegniales</taxon>
        <taxon>Achlyaceae</taxon>
        <taxon>Achlya</taxon>
    </lineage>
</organism>
<keyword evidence="13" id="KW-1185">Reference proteome</keyword>
<feature type="domain" description="SET" evidence="9">
    <location>
        <begin position="298"/>
        <end position="419"/>
    </location>
</feature>
<dbReference type="SUPFAM" id="SSF57903">
    <property type="entry name" value="FYVE/PHD zinc finger"/>
    <property type="match status" value="1"/>
</dbReference>
<dbReference type="PANTHER" id="PTHR22884">
    <property type="entry name" value="SET DOMAIN PROTEINS"/>
    <property type="match status" value="1"/>
</dbReference>
<comment type="subcellular location">
    <subcellularLocation>
        <location evidence="2">Chromosome</location>
    </subcellularLocation>
    <subcellularLocation>
        <location evidence="1">Nucleus</location>
    </subcellularLocation>
</comment>
<dbReference type="GO" id="GO:0032259">
    <property type="term" value="P:methylation"/>
    <property type="evidence" value="ECO:0007669"/>
    <property type="project" value="UniProtKB-KW"/>
</dbReference>
<evidence type="ECO:0000259" key="10">
    <source>
        <dbReference type="PROSITE" id="PS50868"/>
    </source>
</evidence>
<evidence type="ECO:0000259" key="9">
    <source>
        <dbReference type="PROSITE" id="PS50280"/>
    </source>
</evidence>
<evidence type="ECO:0000256" key="8">
    <source>
        <dbReference type="SAM" id="MobiDB-lite"/>
    </source>
</evidence>
<evidence type="ECO:0000256" key="1">
    <source>
        <dbReference type="ARBA" id="ARBA00004123"/>
    </source>
</evidence>
<feature type="region of interest" description="Disordered" evidence="8">
    <location>
        <begin position="1"/>
        <end position="120"/>
    </location>
</feature>
<evidence type="ECO:0000256" key="4">
    <source>
        <dbReference type="ARBA" id="ARBA00022603"/>
    </source>
</evidence>
<feature type="compositionally biased region" description="Basic residues" evidence="8">
    <location>
        <begin position="99"/>
        <end position="112"/>
    </location>
</feature>
<dbReference type="InterPro" id="IPR006560">
    <property type="entry name" value="AWS_dom"/>
</dbReference>
<evidence type="ECO:0000313" key="13">
    <source>
        <dbReference type="Proteomes" id="UP000243579"/>
    </source>
</evidence>
<keyword evidence="4 12" id="KW-0489">Methyltransferase</keyword>
<dbReference type="EMBL" id="JNBR01001691">
    <property type="protein sequence ID" value="OQR85407.1"/>
    <property type="molecule type" value="Genomic_DNA"/>
</dbReference>
<feature type="domain" description="Post-SET" evidence="10">
    <location>
        <begin position="426"/>
        <end position="442"/>
    </location>
</feature>
<accession>A0A1V9YI99</accession>
<comment type="caution">
    <text evidence="12">The sequence shown here is derived from an EMBL/GenBank/DDBJ whole genome shotgun (WGS) entry which is preliminary data.</text>
</comment>
<dbReference type="InterPro" id="IPR003616">
    <property type="entry name" value="Post-SET_dom"/>
</dbReference>
<dbReference type="PROSITE" id="PS50280">
    <property type="entry name" value="SET"/>
    <property type="match status" value="1"/>
</dbReference>
<keyword evidence="3" id="KW-0158">Chromosome</keyword>
<feature type="region of interest" description="Disordered" evidence="8">
    <location>
        <begin position="132"/>
        <end position="168"/>
    </location>
</feature>
<dbReference type="STRING" id="1202772.A0A1V9YI99"/>
<dbReference type="PROSITE" id="PS50868">
    <property type="entry name" value="POST_SET"/>
    <property type="match status" value="1"/>
</dbReference>
<evidence type="ECO:0000259" key="11">
    <source>
        <dbReference type="PROSITE" id="PS51215"/>
    </source>
</evidence>
<dbReference type="InterPro" id="IPR046341">
    <property type="entry name" value="SET_dom_sf"/>
</dbReference>
<evidence type="ECO:0000256" key="2">
    <source>
        <dbReference type="ARBA" id="ARBA00004286"/>
    </source>
</evidence>
<dbReference type="Gene3D" id="2.170.270.10">
    <property type="entry name" value="SET domain"/>
    <property type="match status" value="1"/>
</dbReference>
<sequence length="741" mass="81534">MAPHVRQREAVEPPSTPVAVPPHPSPAKHARRGKALSSASTEPASSPRPKRWRDKAPLDSPAPSAQLPLTGSISASTLSLAKTVGHAKTSSSPTNKKVAVPKKVSRPRKHRTRENAASQESLTSVIGLASHLTDESKSRRTLRRRPMPNPTPKALVVEPEPTPTPEVDLGAFPVLALLRQLDERNSEDESNDFTLPYSPEELVEISAFKNKWTPPKYGHTSKNVYLIKKPIREATLANKCACAASPQDKVGSSTRPGEPPRKLKRTLQSPVATYCSESCYNKMLYIECCEQTCSAPAPELCLNRPFENRHSKATRVEYMDDKGFGLVADEEIAAQDFIIEYVGEVIDADMVKQRMAEANANRETHNYMLQIEKDVVIDARFKGNMSRFTNHSTCQGTVRIGIMALRSIAPGEEITFDYQFIHFGGRRVQCHCGATNCKGALGGSSHLSGTDGTAGSIDEMDDSPMEKLPRPQKVSSLTLFKNAQIHRDWLAKYGASQPKQRRSPPIFLAHRAPDAADLDAHYANVLEQRQPLLAAATARRAKPFELTVPPTKSFLAGGLLDYSAELRAVAKAPAERSDGTTRPACRVNFLDARAKRFAGQKPLVDMHVRCGALDIRRFADGTSIWNKRLGVGSEDLDMDRMQRLLNNVEDGVNLTRGEFTDLNEDACHRCGQTGQLICCDGCAGLCTIPPTTWFCPPCRRAHTPNVSNRHRVQVVASIFQQQQPNTGGAAKRNSRKRKALL</sequence>